<dbReference type="Proteomes" id="UP000829194">
    <property type="component" value="Chromosome"/>
</dbReference>
<dbReference type="RefSeq" id="WP_057941569.1">
    <property type="nucleotide sequence ID" value="NZ_CP011131.1"/>
</dbReference>
<keyword evidence="3" id="KW-1185">Reference proteome</keyword>
<proteinExistence type="predicted"/>
<accession>A0ABY3XFB6</accession>
<feature type="transmembrane region" description="Helical" evidence="1">
    <location>
        <begin position="207"/>
        <end position="230"/>
    </location>
</feature>
<keyword evidence="1" id="KW-1133">Transmembrane helix</keyword>
<keyword evidence="1" id="KW-0472">Membrane</keyword>
<feature type="transmembrane region" description="Helical" evidence="1">
    <location>
        <begin position="341"/>
        <end position="359"/>
    </location>
</feature>
<sequence length="536" mass="58855">MPAERASRRTAALVALFFTAIATIALRQDANWDLRNYHLYTPLAWLEGRLAGDIAPAQLQSWHNPIVDIPFALMVRAGLGGVPIAIWLAIPSLLALYFGLRLLDTLMPAQRSRARTWIAGFVAITGAAVYPGTAAIFNDHIVAAFMLGALLWLAQSQQRRGPVATWLPIGLMAGAAAGFKLTGVTYCLGFIAAAAVAGPVRQLPLRIGALAVGGGVAAALCWGPWGWYLWQHHGNPLFPYFNQWFLSPDTIADSWRDKRYLPESAVEVLDAPLRLLRRSRDFSEPLLADPRVLLGLCALAAWLWLRRDRRIEAAQAVPGPAQADPELIAAEQNAAALRWPLLAFVAVGYFSWLTFYGIYRYLMPLELLFSLLIVGVVSMLFAQRWTRTAMLIAMVLVIAPTKHPNWGRDPFRSPMIEVTFPALPQGSIVLTSTENPIAHAVAFLPREVPAMAIRNNFMDPQRCTRLQERVERTVATHPGPLWLLRPVRVDHPAAERMALYGLSVGGACLPVADSLAEIELCPLARAPFAPICVAGK</sequence>
<protein>
    <submittedName>
        <fullName evidence="2">Glycosyltransferase 87 family protein</fullName>
    </submittedName>
</protein>
<name>A0ABY3XFB6_9GAMM</name>
<reference evidence="2 3" key="1">
    <citation type="submission" date="2022-03" db="EMBL/GenBank/DDBJ databases">
        <title>Complete genome sequence of Lysobacter capsici VKM B-2533 and Lysobacter gummosus 10.1.1, promising sources of lytic agents.</title>
        <authorList>
            <person name="Tarlachkov S.V."/>
            <person name="Kudryakova I.V."/>
            <person name="Afoshin A.S."/>
            <person name="Leontyevskaya E.A."/>
            <person name="Leontyevskaya N.V."/>
        </authorList>
    </citation>
    <scope>NUCLEOTIDE SEQUENCE [LARGE SCALE GENOMIC DNA]</scope>
    <source>
        <strain evidence="2 3">10.1.1</strain>
    </source>
</reference>
<feature type="transmembrane region" description="Helical" evidence="1">
    <location>
        <begin position="114"/>
        <end position="130"/>
    </location>
</feature>
<feature type="transmembrane region" description="Helical" evidence="1">
    <location>
        <begin position="286"/>
        <end position="305"/>
    </location>
</feature>
<evidence type="ECO:0000313" key="3">
    <source>
        <dbReference type="Proteomes" id="UP000829194"/>
    </source>
</evidence>
<dbReference type="EMBL" id="CP093547">
    <property type="protein sequence ID" value="UNP30327.1"/>
    <property type="molecule type" value="Genomic_DNA"/>
</dbReference>
<evidence type="ECO:0000256" key="1">
    <source>
        <dbReference type="SAM" id="Phobius"/>
    </source>
</evidence>
<feature type="transmembrane region" description="Helical" evidence="1">
    <location>
        <begin position="365"/>
        <end position="382"/>
    </location>
</feature>
<evidence type="ECO:0000313" key="2">
    <source>
        <dbReference type="EMBL" id="UNP30327.1"/>
    </source>
</evidence>
<feature type="transmembrane region" description="Helical" evidence="1">
    <location>
        <begin position="84"/>
        <end position="102"/>
    </location>
</feature>
<gene>
    <name evidence="2" type="ORF">MOV92_03330</name>
</gene>
<feature type="transmembrane region" description="Helical" evidence="1">
    <location>
        <begin position="183"/>
        <end position="200"/>
    </location>
</feature>
<keyword evidence="1" id="KW-0812">Transmembrane</keyword>
<organism evidence="2 3">
    <name type="scientific">Lysobacter gummosus</name>
    <dbReference type="NCBI Taxonomy" id="262324"/>
    <lineage>
        <taxon>Bacteria</taxon>
        <taxon>Pseudomonadati</taxon>
        <taxon>Pseudomonadota</taxon>
        <taxon>Gammaproteobacteria</taxon>
        <taxon>Lysobacterales</taxon>
        <taxon>Lysobacteraceae</taxon>
        <taxon>Lysobacter</taxon>
    </lineage>
</organism>